<organism evidence="1 2">
    <name type="scientific">Erwinia phage vB_EamM_Alexandra</name>
    <dbReference type="NCBI Taxonomy" id="2201424"/>
    <lineage>
        <taxon>Viruses</taxon>
        <taxon>Duplodnaviria</taxon>
        <taxon>Heunggongvirae</taxon>
        <taxon>Uroviricota</taxon>
        <taxon>Caudoviricetes</taxon>
        <taxon>Alexandravirus</taxon>
        <taxon>Alexandravirus alexandra</taxon>
    </lineage>
</organism>
<dbReference type="Proteomes" id="UP000251795">
    <property type="component" value="Segment"/>
</dbReference>
<keyword evidence="2" id="KW-1185">Reference proteome</keyword>
<gene>
    <name evidence="1" type="ORF">Alexandra_106</name>
</gene>
<name>A0A2Z4QEB9_9CAUD</name>
<evidence type="ECO:0000313" key="2">
    <source>
        <dbReference type="Proteomes" id="UP000251795"/>
    </source>
</evidence>
<accession>A0A2Z4QEB9</accession>
<reference evidence="1 2" key="1">
    <citation type="submission" date="2018-04" db="EMBL/GenBank/DDBJ databases">
        <authorList>
            <person name="Go L.Y."/>
            <person name="Mitchell J.A."/>
        </authorList>
    </citation>
    <scope>NUCLEOTIDE SEQUENCE [LARGE SCALE GENOMIC DNA]</scope>
</reference>
<dbReference type="EMBL" id="MH248138">
    <property type="protein sequence ID" value="AWY08379.1"/>
    <property type="molecule type" value="Genomic_DNA"/>
</dbReference>
<proteinExistence type="predicted"/>
<protein>
    <submittedName>
        <fullName evidence="1">Uncharacterized protein</fullName>
    </submittedName>
</protein>
<evidence type="ECO:0000313" key="1">
    <source>
        <dbReference type="EMBL" id="AWY08379.1"/>
    </source>
</evidence>
<sequence>MPIIRINQANNSIVGRVREKTDESCIEVSDDLFGRILSDPAAFRYYPETGQIDLVEGYDTAPPEFDPVALAQFVAEINQNIYVPELDVEVSISGDLGNHLLFALALAQYAPQTIVCNTKGRISTLVVDKAAASHIAKAFSDTSSSLLLSLGVSDEPVD</sequence>